<feature type="region of interest" description="Disordered" evidence="1">
    <location>
        <begin position="26"/>
        <end position="52"/>
    </location>
</feature>
<organism evidence="2 3">
    <name type="scientific">Pseudomonas ulcerans</name>
    <dbReference type="NCBI Taxonomy" id="3115852"/>
    <lineage>
        <taxon>Bacteria</taxon>
        <taxon>Pseudomonadati</taxon>
        <taxon>Pseudomonadota</taxon>
        <taxon>Gammaproteobacteria</taxon>
        <taxon>Pseudomonadales</taxon>
        <taxon>Pseudomonadaceae</taxon>
        <taxon>Pseudomonas</taxon>
    </lineage>
</organism>
<evidence type="ECO:0000313" key="3">
    <source>
        <dbReference type="Proteomes" id="UP001335100"/>
    </source>
</evidence>
<protein>
    <submittedName>
        <fullName evidence="2">Uncharacterized protein</fullName>
    </submittedName>
</protein>
<evidence type="ECO:0000313" key="2">
    <source>
        <dbReference type="EMBL" id="MEE1935237.1"/>
    </source>
</evidence>
<feature type="compositionally biased region" description="Polar residues" evidence="1">
    <location>
        <begin position="43"/>
        <end position="52"/>
    </location>
</feature>
<feature type="compositionally biased region" description="Low complexity" evidence="1">
    <location>
        <begin position="26"/>
        <end position="42"/>
    </location>
</feature>
<proteinExistence type="predicted"/>
<reference evidence="2 3" key="1">
    <citation type="submission" date="2024-01" db="EMBL/GenBank/DDBJ databases">
        <title>Unpublished Manusciprt.</title>
        <authorList>
            <person name="Duman M."/>
            <person name="Valdes E.G."/>
            <person name="Ajmi N."/>
            <person name="Altun S."/>
            <person name="Saticioglu I.B."/>
        </authorList>
    </citation>
    <scope>NUCLEOTIDE SEQUENCE [LARGE SCALE GENOMIC DNA]</scope>
    <source>
        <strain evidence="2 3">148P</strain>
    </source>
</reference>
<accession>A0ABU7HUL1</accession>
<name>A0ABU7HUL1_9PSED</name>
<dbReference type="Proteomes" id="UP001335100">
    <property type="component" value="Unassembled WGS sequence"/>
</dbReference>
<dbReference type="RefSeq" id="WP_330075990.1">
    <property type="nucleotide sequence ID" value="NZ_JAZDQJ010000022.1"/>
</dbReference>
<dbReference type="EMBL" id="JAZDQJ010000022">
    <property type="protein sequence ID" value="MEE1935237.1"/>
    <property type="molecule type" value="Genomic_DNA"/>
</dbReference>
<sequence>MTLSIAGLRITPVYTAPQAAASNAASSSATQQTAAIPSTSSSVSLGQTTRNEDASTYSARGALLASAQRYALQDDTTDKLSIAMLSGVQATSNNARFQGVGAALLEQLVVKGGQSVSQSVFGYAGDVQPGAEALKLRADSLRQDPTNAITLSLTTTSGATVRLSLVADEQGLAVSAEVQDGELDANQLKGLASLADSFQSAIDGLTREPPQLKLGELVKPDPALFSSLKLDANLRTASGEQQAFALDISASARSLSLNGPTGNLELNLDTRDASLLGNASQRQAAVRNYLDQFDAAQARGKGDKELMGLFKDAFVQLNSADDDRASPTGGKVLGGNDRVLLSGLADFTAKVGKAEQSVNPLLPAETDRFDYEVSQSTKVNGTALSTRSVQQDQQSRLSAAWHEGLNPLVPLALGTDFKSQNYRYHEIDDRASSSTRLAWNKDNKLVEASASQQASQSERVRTYVDGVLSDDVSTPRSTAQSRNLLGLIDGAFQRERTSLRERGVSILESQLASKRDSWSLQADPSEIRG</sequence>
<keyword evidence="3" id="KW-1185">Reference proteome</keyword>
<evidence type="ECO:0000256" key="1">
    <source>
        <dbReference type="SAM" id="MobiDB-lite"/>
    </source>
</evidence>
<comment type="caution">
    <text evidence="2">The sequence shown here is derived from an EMBL/GenBank/DDBJ whole genome shotgun (WGS) entry which is preliminary data.</text>
</comment>
<gene>
    <name evidence="2" type="ORF">V0R50_18570</name>
</gene>